<evidence type="ECO:0000313" key="3">
    <source>
        <dbReference type="Proteomes" id="UP000318590"/>
    </source>
</evidence>
<keyword evidence="3" id="KW-1185">Reference proteome</keyword>
<dbReference type="PANTHER" id="PTHR47829">
    <property type="entry name" value="HYDROLASE, PUTATIVE (AFU_ORTHOLOGUE AFUA_1G12880)-RELATED"/>
    <property type="match status" value="1"/>
</dbReference>
<dbReference type="Gene3D" id="3.30.200.20">
    <property type="entry name" value="Phosphorylase Kinase, domain 1"/>
    <property type="match status" value="1"/>
</dbReference>
<accession>A0A547Q385</accession>
<dbReference type="InterPro" id="IPR052898">
    <property type="entry name" value="ACAD10-like"/>
</dbReference>
<protein>
    <submittedName>
        <fullName evidence="2">Phosphotransferase family protein</fullName>
    </submittedName>
</protein>
<sequence>MGVDFETGALARWIEAELGVRGVLSLSRLTGGQSNPTYRMEVGDRSLVLRRKPFGPLLKSAHAVEREFRVQRALQGTDVPVGQVLALCEHPDVIGVPFYVMEHVAGRSFDDPRLPGLTPEARAAIFDQLGKVLAAIHDVDPVTVGLGDYGPDGDYFARQVSRWVKQYRASQIGDLPVMDQLIAWLEANLPPDDGQRGLVHGDYRIDNLIFEADGPQVCAVLDWELSTLGHPFADLAALLMQWRMPPGSEGRGLDGVDREALGLPSDDAFVATYAERRGLLDIPPMNFYLAFAFFRMGAILEGVKRRALDGNASDPERGLKLGRYVPLFAEKGLEAALG</sequence>
<dbReference type="RefSeq" id="WP_142834562.1">
    <property type="nucleotide sequence ID" value="NZ_VFSV01000012.1"/>
</dbReference>
<keyword evidence="2" id="KW-0808">Transferase</keyword>
<gene>
    <name evidence="2" type="ORF">FEV53_09395</name>
</gene>
<dbReference type="SUPFAM" id="SSF56112">
    <property type="entry name" value="Protein kinase-like (PK-like)"/>
    <property type="match status" value="1"/>
</dbReference>
<dbReference type="Pfam" id="PF01636">
    <property type="entry name" value="APH"/>
    <property type="match status" value="1"/>
</dbReference>
<feature type="domain" description="Aminoglycoside phosphotransferase" evidence="1">
    <location>
        <begin position="26"/>
        <end position="249"/>
    </location>
</feature>
<comment type="caution">
    <text evidence="2">The sequence shown here is derived from an EMBL/GenBank/DDBJ whole genome shotgun (WGS) entry which is preliminary data.</text>
</comment>
<name>A0A547Q385_9RHOB</name>
<dbReference type="InterPro" id="IPR041726">
    <property type="entry name" value="ACAD10_11_N"/>
</dbReference>
<dbReference type="GO" id="GO:0016740">
    <property type="term" value="F:transferase activity"/>
    <property type="evidence" value="ECO:0007669"/>
    <property type="project" value="UniProtKB-KW"/>
</dbReference>
<dbReference type="Proteomes" id="UP000318590">
    <property type="component" value="Unassembled WGS sequence"/>
</dbReference>
<dbReference type="InterPro" id="IPR002575">
    <property type="entry name" value="Aminoglycoside_PTrfase"/>
</dbReference>
<evidence type="ECO:0000259" key="1">
    <source>
        <dbReference type="Pfam" id="PF01636"/>
    </source>
</evidence>
<dbReference type="AlphaFoldDB" id="A0A547Q385"/>
<dbReference type="CDD" id="cd05154">
    <property type="entry name" value="ACAD10_11_N-like"/>
    <property type="match status" value="1"/>
</dbReference>
<evidence type="ECO:0000313" key="2">
    <source>
        <dbReference type="EMBL" id="TRD20830.1"/>
    </source>
</evidence>
<proteinExistence type="predicted"/>
<dbReference type="Gene3D" id="3.90.1200.10">
    <property type="match status" value="1"/>
</dbReference>
<dbReference type="OrthoDB" id="3806873at2"/>
<dbReference type="InterPro" id="IPR011009">
    <property type="entry name" value="Kinase-like_dom_sf"/>
</dbReference>
<dbReference type="PANTHER" id="PTHR47829:SF3">
    <property type="entry name" value="AMINOGLYCOSIDE PHOSPHOTRANSFERASE DOMAIN-CONTAINING PROTEIN"/>
    <property type="match status" value="1"/>
</dbReference>
<reference evidence="2 3" key="1">
    <citation type="submission" date="2019-06" db="EMBL/GenBank/DDBJ databases">
        <title>Paenimaribius caenipelagi gen. nov., sp. nov., isolated from a tidal flat.</title>
        <authorList>
            <person name="Yoon J.-H."/>
        </authorList>
    </citation>
    <scope>NUCLEOTIDE SEQUENCE [LARGE SCALE GENOMIC DNA]</scope>
    <source>
        <strain evidence="2 3">JBTF-M29</strain>
    </source>
</reference>
<dbReference type="EMBL" id="VFSV01000012">
    <property type="protein sequence ID" value="TRD20830.1"/>
    <property type="molecule type" value="Genomic_DNA"/>
</dbReference>
<organism evidence="2 3">
    <name type="scientific">Palleronia caenipelagi</name>
    <dbReference type="NCBI Taxonomy" id="2489174"/>
    <lineage>
        <taxon>Bacteria</taxon>
        <taxon>Pseudomonadati</taxon>
        <taxon>Pseudomonadota</taxon>
        <taxon>Alphaproteobacteria</taxon>
        <taxon>Rhodobacterales</taxon>
        <taxon>Roseobacteraceae</taxon>
        <taxon>Palleronia</taxon>
    </lineage>
</organism>